<accession>A0A0C2YXY3</accession>
<reference evidence="2 3" key="1">
    <citation type="submission" date="2014-04" db="EMBL/GenBank/DDBJ databases">
        <authorList>
            <consortium name="DOE Joint Genome Institute"/>
            <person name="Kuo A."/>
            <person name="Kohler A."/>
            <person name="Nagy L.G."/>
            <person name="Floudas D."/>
            <person name="Copeland A."/>
            <person name="Barry K.W."/>
            <person name="Cichocki N."/>
            <person name="Veneault-Fourrey C."/>
            <person name="LaButti K."/>
            <person name="Lindquist E.A."/>
            <person name="Lipzen A."/>
            <person name="Lundell T."/>
            <person name="Morin E."/>
            <person name="Murat C."/>
            <person name="Sun H."/>
            <person name="Tunlid A."/>
            <person name="Henrissat B."/>
            <person name="Grigoriev I.V."/>
            <person name="Hibbett D.S."/>
            <person name="Martin F."/>
            <person name="Nordberg H.P."/>
            <person name="Cantor M.N."/>
            <person name="Hua S.X."/>
        </authorList>
    </citation>
    <scope>NUCLEOTIDE SEQUENCE [LARGE SCALE GENOMIC DNA]</scope>
    <source>
        <strain evidence="2 3">Foug A</strain>
    </source>
</reference>
<name>A0A0C2YXY3_9AGAM</name>
<dbReference type="InterPro" id="IPR051681">
    <property type="entry name" value="Ser/Thr_Kinases-Pseudokinases"/>
</dbReference>
<dbReference type="Proteomes" id="UP000053989">
    <property type="component" value="Unassembled WGS sequence"/>
</dbReference>
<protein>
    <recommendedName>
        <fullName evidence="1">Protein kinase domain-containing protein</fullName>
    </recommendedName>
</protein>
<dbReference type="STRING" id="1036808.A0A0C2YXY3"/>
<dbReference type="InterPro" id="IPR000719">
    <property type="entry name" value="Prot_kinase_dom"/>
</dbReference>
<dbReference type="AlphaFoldDB" id="A0A0C2YXY3"/>
<proteinExistence type="predicted"/>
<dbReference type="InterPro" id="IPR011009">
    <property type="entry name" value="Kinase-like_dom_sf"/>
</dbReference>
<dbReference type="EMBL" id="KN822154">
    <property type="protein sequence ID" value="KIM54478.1"/>
    <property type="molecule type" value="Genomic_DNA"/>
</dbReference>
<dbReference type="PRINTS" id="PR00109">
    <property type="entry name" value="TYRKINASE"/>
</dbReference>
<dbReference type="GO" id="GO:0005524">
    <property type="term" value="F:ATP binding"/>
    <property type="evidence" value="ECO:0007669"/>
    <property type="project" value="InterPro"/>
</dbReference>
<evidence type="ECO:0000313" key="2">
    <source>
        <dbReference type="EMBL" id="KIM54478.1"/>
    </source>
</evidence>
<keyword evidence="3" id="KW-1185">Reference proteome</keyword>
<dbReference type="GO" id="GO:0004674">
    <property type="term" value="F:protein serine/threonine kinase activity"/>
    <property type="evidence" value="ECO:0007669"/>
    <property type="project" value="TreeGrafter"/>
</dbReference>
<dbReference type="InParanoid" id="A0A0C2YXY3"/>
<organism evidence="2 3">
    <name type="scientific">Scleroderma citrinum Foug A</name>
    <dbReference type="NCBI Taxonomy" id="1036808"/>
    <lineage>
        <taxon>Eukaryota</taxon>
        <taxon>Fungi</taxon>
        <taxon>Dikarya</taxon>
        <taxon>Basidiomycota</taxon>
        <taxon>Agaricomycotina</taxon>
        <taxon>Agaricomycetes</taxon>
        <taxon>Agaricomycetidae</taxon>
        <taxon>Boletales</taxon>
        <taxon>Sclerodermatineae</taxon>
        <taxon>Sclerodermataceae</taxon>
        <taxon>Scleroderma</taxon>
    </lineage>
</organism>
<sequence>METVPHFQRLAQRASEHGINLNDRVDRGESFRPLHGGHAIVYRGTIKPEGTWVAVKSLRLSPSANKAAGNHIVEEIRRWTTLRHNNVVCVFGVVTKFEFTVSIISEWIPKGNAYEYVQDLNNDPRPLPTIQVLGIARGLHYLHSHGFLHGNLRAHNVLISTDGQPLLVDYGLSALIDSSFSMTVGAPTPPTIKWMAPEQVDNHGKVTTQADIWAFGMTTLELFTREPPYCGIRGTRGAIQHRLQEPSNRPTDETTRGRMTDQWWEICCLCWKRDEPSRPSISDIVAVIVGVLSHAYLLLLLNAA</sequence>
<dbReference type="SUPFAM" id="SSF56112">
    <property type="entry name" value="Protein kinase-like (PK-like)"/>
    <property type="match status" value="1"/>
</dbReference>
<reference evidence="3" key="2">
    <citation type="submission" date="2015-01" db="EMBL/GenBank/DDBJ databases">
        <title>Evolutionary Origins and Diversification of the Mycorrhizal Mutualists.</title>
        <authorList>
            <consortium name="DOE Joint Genome Institute"/>
            <consortium name="Mycorrhizal Genomics Consortium"/>
            <person name="Kohler A."/>
            <person name="Kuo A."/>
            <person name="Nagy L.G."/>
            <person name="Floudas D."/>
            <person name="Copeland A."/>
            <person name="Barry K.W."/>
            <person name="Cichocki N."/>
            <person name="Veneault-Fourrey C."/>
            <person name="LaButti K."/>
            <person name="Lindquist E.A."/>
            <person name="Lipzen A."/>
            <person name="Lundell T."/>
            <person name="Morin E."/>
            <person name="Murat C."/>
            <person name="Riley R."/>
            <person name="Ohm R."/>
            <person name="Sun H."/>
            <person name="Tunlid A."/>
            <person name="Henrissat B."/>
            <person name="Grigoriev I.V."/>
            <person name="Hibbett D.S."/>
            <person name="Martin F."/>
        </authorList>
    </citation>
    <scope>NUCLEOTIDE SEQUENCE [LARGE SCALE GENOMIC DNA]</scope>
    <source>
        <strain evidence="3">Foug A</strain>
    </source>
</reference>
<dbReference type="HOGENOM" id="CLU_000288_7_18_1"/>
<dbReference type="Pfam" id="PF07714">
    <property type="entry name" value="PK_Tyr_Ser-Thr"/>
    <property type="match status" value="1"/>
</dbReference>
<dbReference type="Gene3D" id="1.10.510.10">
    <property type="entry name" value="Transferase(Phosphotransferase) domain 1"/>
    <property type="match status" value="1"/>
</dbReference>
<gene>
    <name evidence="2" type="ORF">SCLCIDRAFT_31084</name>
</gene>
<dbReference type="InterPro" id="IPR001245">
    <property type="entry name" value="Ser-Thr/Tyr_kinase_cat_dom"/>
</dbReference>
<dbReference type="PANTHER" id="PTHR44329">
    <property type="entry name" value="SERINE/THREONINE-PROTEIN KINASE TNNI3K-RELATED"/>
    <property type="match status" value="1"/>
</dbReference>
<evidence type="ECO:0000313" key="3">
    <source>
        <dbReference type="Proteomes" id="UP000053989"/>
    </source>
</evidence>
<evidence type="ECO:0000259" key="1">
    <source>
        <dbReference type="PROSITE" id="PS50011"/>
    </source>
</evidence>
<feature type="domain" description="Protein kinase" evidence="1">
    <location>
        <begin position="27"/>
        <end position="297"/>
    </location>
</feature>
<dbReference type="PROSITE" id="PS50011">
    <property type="entry name" value="PROTEIN_KINASE_DOM"/>
    <property type="match status" value="1"/>
</dbReference>
<dbReference type="OrthoDB" id="346907at2759"/>